<evidence type="ECO:0000256" key="2">
    <source>
        <dbReference type="ARBA" id="ARBA00022670"/>
    </source>
</evidence>
<reference evidence="10" key="3">
    <citation type="submission" date="2011-03" db="EMBL/GenBank/DDBJ databases">
        <title>Annotation of Magnaporthe poae ATCC 64411.</title>
        <authorList>
            <person name="Ma L.-J."/>
            <person name="Dead R."/>
            <person name="Young S.K."/>
            <person name="Zeng Q."/>
            <person name="Gargeya S."/>
            <person name="Fitzgerald M."/>
            <person name="Haas B."/>
            <person name="Abouelleil A."/>
            <person name="Alvarado L."/>
            <person name="Arachchi H.M."/>
            <person name="Berlin A."/>
            <person name="Brown A."/>
            <person name="Chapman S.B."/>
            <person name="Chen Z."/>
            <person name="Dunbar C."/>
            <person name="Freedman E."/>
            <person name="Gearin G."/>
            <person name="Gellesch M."/>
            <person name="Goldberg J."/>
            <person name="Griggs A."/>
            <person name="Gujja S."/>
            <person name="Heiman D."/>
            <person name="Howarth C."/>
            <person name="Larson L."/>
            <person name="Lui A."/>
            <person name="MacDonald P.J.P."/>
            <person name="Mehta T."/>
            <person name="Montmayeur A."/>
            <person name="Murphy C."/>
            <person name="Neiman D."/>
            <person name="Pearson M."/>
            <person name="Priest M."/>
            <person name="Roberts A."/>
            <person name="Saif S."/>
            <person name="Shea T."/>
            <person name="Shenoy N."/>
            <person name="Sisk P."/>
            <person name="Stolte C."/>
            <person name="Sykes S."/>
            <person name="Yandava C."/>
            <person name="Wortman J."/>
            <person name="Nusbaum C."/>
            <person name="Birren B."/>
        </authorList>
    </citation>
    <scope>NUCLEOTIDE SEQUENCE</scope>
    <source>
        <strain evidence="10">ATCC 64411</strain>
    </source>
</reference>
<dbReference type="InterPro" id="IPR021109">
    <property type="entry name" value="Peptidase_aspartic_dom_sf"/>
</dbReference>
<keyword evidence="8" id="KW-0732">Signal</keyword>
<dbReference type="SUPFAM" id="SSF50630">
    <property type="entry name" value="Acid proteases"/>
    <property type="match status" value="1"/>
</dbReference>
<reference evidence="11" key="5">
    <citation type="submission" date="2015-06" db="UniProtKB">
        <authorList>
            <consortium name="EnsemblFungi"/>
        </authorList>
    </citation>
    <scope>IDENTIFICATION</scope>
    <source>
        <strain evidence="11">ATCC 64411</strain>
    </source>
</reference>
<gene>
    <name evidence="10" type="ORF">MAPG_10578</name>
</gene>
<evidence type="ECO:0000313" key="10">
    <source>
        <dbReference type="EMBL" id="KLU90726.1"/>
    </source>
</evidence>
<dbReference type="GO" id="GO:0006508">
    <property type="term" value="P:proteolysis"/>
    <property type="evidence" value="ECO:0007669"/>
    <property type="project" value="UniProtKB-KW"/>
</dbReference>
<dbReference type="EMBL" id="GL876975">
    <property type="protein sequence ID" value="KLU90726.1"/>
    <property type="molecule type" value="Genomic_DNA"/>
</dbReference>
<feature type="chain" id="PRO_5010907136" evidence="8">
    <location>
        <begin position="21"/>
        <end position="446"/>
    </location>
</feature>
<dbReference type="PROSITE" id="PS51767">
    <property type="entry name" value="PEPTIDASE_A1"/>
    <property type="match status" value="1"/>
</dbReference>
<reference evidence="12" key="2">
    <citation type="submission" date="2010-05" db="EMBL/GenBank/DDBJ databases">
        <title>The genome sequence of Magnaporthe poae strain ATCC 64411.</title>
        <authorList>
            <person name="Ma L.-J."/>
            <person name="Dead R."/>
            <person name="Young S."/>
            <person name="Zeng Q."/>
            <person name="Koehrsen M."/>
            <person name="Alvarado L."/>
            <person name="Berlin A."/>
            <person name="Chapman S.B."/>
            <person name="Chen Z."/>
            <person name="Freedman E."/>
            <person name="Gellesch M."/>
            <person name="Goldberg J."/>
            <person name="Griggs A."/>
            <person name="Gujja S."/>
            <person name="Heilman E.R."/>
            <person name="Heiman D."/>
            <person name="Hepburn T."/>
            <person name="Howarth C."/>
            <person name="Jen D."/>
            <person name="Larson L."/>
            <person name="Mehta T."/>
            <person name="Neiman D."/>
            <person name="Pearson M."/>
            <person name="Roberts A."/>
            <person name="Saif S."/>
            <person name="Shea T."/>
            <person name="Shenoy N."/>
            <person name="Sisk P."/>
            <person name="Stolte C."/>
            <person name="Sykes S."/>
            <person name="Walk T."/>
            <person name="White J."/>
            <person name="Yandava C."/>
            <person name="Haas B."/>
            <person name="Nusbaum C."/>
            <person name="Birren B."/>
        </authorList>
    </citation>
    <scope>NUCLEOTIDE SEQUENCE [LARGE SCALE GENOMIC DNA]</scope>
    <source>
        <strain evidence="12">ATCC 64411 / 73-15</strain>
    </source>
</reference>
<feature type="compositionally biased region" description="Polar residues" evidence="7">
    <location>
        <begin position="58"/>
        <end position="71"/>
    </location>
</feature>
<comment type="similarity">
    <text evidence="1 6">Belongs to the peptidase A1 family.</text>
</comment>
<dbReference type="PRINTS" id="PR00792">
    <property type="entry name" value="PEPSIN"/>
</dbReference>
<dbReference type="InterPro" id="IPR034163">
    <property type="entry name" value="Aspergillopepsin-like_cat_dom"/>
</dbReference>
<evidence type="ECO:0000256" key="5">
    <source>
        <dbReference type="PIRSR" id="PIRSR601461-1"/>
    </source>
</evidence>
<keyword evidence="12" id="KW-1185">Reference proteome</keyword>
<dbReference type="EnsemblFungi" id="MAPG_10578T0">
    <property type="protein sequence ID" value="MAPG_10578T0"/>
    <property type="gene ID" value="MAPG_10578"/>
</dbReference>
<reference evidence="11" key="4">
    <citation type="journal article" date="2015" name="G3 (Bethesda)">
        <title>Genome sequences of three phytopathogenic species of the Magnaporthaceae family of fungi.</title>
        <authorList>
            <person name="Okagaki L.H."/>
            <person name="Nunes C.C."/>
            <person name="Sailsbery J."/>
            <person name="Clay B."/>
            <person name="Brown D."/>
            <person name="John T."/>
            <person name="Oh Y."/>
            <person name="Young N."/>
            <person name="Fitzgerald M."/>
            <person name="Haas B.J."/>
            <person name="Zeng Q."/>
            <person name="Young S."/>
            <person name="Adiconis X."/>
            <person name="Fan L."/>
            <person name="Levin J.Z."/>
            <person name="Mitchell T.K."/>
            <person name="Okubara P.A."/>
            <person name="Farman M.L."/>
            <person name="Kohn L.M."/>
            <person name="Birren B."/>
            <person name="Ma L.-J."/>
            <person name="Dean R.A."/>
        </authorList>
    </citation>
    <scope>NUCLEOTIDE SEQUENCE</scope>
    <source>
        <strain evidence="11">ATCC 64411 / 73-15</strain>
    </source>
</reference>
<feature type="region of interest" description="Disordered" evidence="7">
    <location>
        <begin position="53"/>
        <end position="88"/>
    </location>
</feature>
<dbReference type="CDD" id="cd06097">
    <property type="entry name" value="Aspergillopepsin_like"/>
    <property type="match status" value="1"/>
</dbReference>
<evidence type="ECO:0000256" key="3">
    <source>
        <dbReference type="ARBA" id="ARBA00022750"/>
    </source>
</evidence>
<dbReference type="InterPro" id="IPR033121">
    <property type="entry name" value="PEPTIDASE_A1"/>
</dbReference>
<reference evidence="10" key="1">
    <citation type="submission" date="2010-05" db="EMBL/GenBank/DDBJ databases">
        <title>The Genome Sequence of Magnaporthe poae strain ATCC 64411.</title>
        <authorList>
            <consortium name="The Broad Institute Genome Sequencing Platform"/>
            <consortium name="Broad Institute Genome Sequencing Center for Infectious Disease"/>
            <person name="Ma L.-J."/>
            <person name="Dead R."/>
            <person name="Young S."/>
            <person name="Zeng Q."/>
            <person name="Koehrsen M."/>
            <person name="Alvarado L."/>
            <person name="Berlin A."/>
            <person name="Chapman S.B."/>
            <person name="Chen Z."/>
            <person name="Freedman E."/>
            <person name="Gellesch M."/>
            <person name="Goldberg J."/>
            <person name="Griggs A."/>
            <person name="Gujja S."/>
            <person name="Heilman E.R."/>
            <person name="Heiman D."/>
            <person name="Hepburn T."/>
            <person name="Howarth C."/>
            <person name="Jen D."/>
            <person name="Larson L."/>
            <person name="Mehta T."/>
            <person name="Neiman D."/>
            <person name="Pearson M."/>
            <person name="Roberts A."/>
            <person name="Saif S."/>
            <person name="Shea T."/>
            <person name="Shenoy N."/>
            <person name="Sisk P."/>
            <person name="Stolte C."/>
            <person name="Sykes S."/>
            <person name="Walk T."/>
            <person name="White J."/>
            <person name="Yandava C."/>
            <person name="Haas B."/>
            <person name="Nusbaum C."/>
            <person name="Birren B."/>
        </authorList>
    </citation>
    <scope>NUCLEOTIDE SEQUENCE</scope>
    <source>
        <strain evidence="10">ATCC 64411</strain>
    </source>
</reference>
<dbReference type="Gene3D" id="2.40.70.10">
    <property type="entry name" value="Acid Proteases"/>
    <property type="match status" value="2"/>
</dbReference>
<dbReference type="Pfam" id="PF00026">
    <property type="entry name" value="Asp"/>
    <property type="match status" value="1"/>
</dbReference>
<dbReference type="FunFam" id="2.40.70.10:FF:000026">
    <property type="entry name" value="Endothiapepsin"/>
    <property type="match status" value="1"/>
</dbReference>
<evidence type="ECO:0000313" key="12">
    <source>
        <dbReference type="Proteomes" id="UP000011715"/>
    </source>
</evidence>
<dbReference type="VEuPathDB" id="FungiDB:MAPG_10578"/>
<dbReference type="eggNOG" id="KOG1339">
    <property type="taxonomic scope" value="Eukaryota"/>
</dbReference>
<dbReference type="AlphaFoldDB" id="A0A0C4ECY9"/>
<dbReference type="EMBL" id="ADBL01002363">
    <property type="status" value="NOT_ANNOTATED_CDS"/>
    <property type="molecule type" value="Genomic_DNA"/>
</dbReference>
<name>A0A0C4ECY9_MAGP6</name>
<proteinExistence type="inferred from homology"/>
<sequence>MPPLAKTLAVLLSVLVAVSASPVDTKVGGTVQQGAPQGKDLSVKQVPNTVKQPAGAVQQGTTQGKDSSVKQVASPVGTKGSTVQQGAPQVKDFSVKQVANPNGRVVKSGAVALAQAYANGSATAMPLVADSEYMVPMKIGTPPVTLNVNIDTGSADLWVFSDELPKVDQTGHNVYWPSRSTTAKQLSGSTFSIKYGDGSSASGSVYKDVVEMGGVKFAKQAVEAASVIAYEFTKSKYDGVVGLALGSANTVKPRPQKTFFENIKGSLSSPVLGIDLKKGKPGNYDFGTLPRSRYTGDIAYVPSHSKRGAWNFTASAWSVGGGKSHDMPLTGIVDTGTTLLLLPPAVVRAYYEQIPGWENSYYERGVIFPCSATPPDFSFKVGSNTITIPGSYVNYTAVSSTKCFGGIQSNDGLSFSIFGNIALKAAYVVLDMSTGAPRVGWASKKL</sequence>
<dbReference type="EMBL" id="ADBL01002362">
    <property type="status" value="NOT_ANNOTATED_CDS"/>
    <property type="molecule type" value="Genomic_DNA"/>
</dbReference>
<evidence type="ECO:0000256" key="4">
    <source>
        <dbReference type="ARBA" id="ARBA00022801"/>
    </source>
</evidence>
<dbReference type="InterPro" id="IPR001461">
    <property type="entry name" value="Aspartic_peptidase_A1"/>
</dbReference>
<dbReference type="Proteomes" id="UP000011715">
    <property type="component" value="Unassembled WGS sequence"/>
</dbReference>
<organism evidence="11 12">
    <name type="scientific">Magnaporthiopsis poae (strain ATCC 64411 / 73-15)</name>
    <name type="common">Kentucky bluegrass fungus</name>
    <name type="synonym">Magnaporthe poae</name>
    <dbReference type="NCBI Taxonomy" id="644358"/>
    <lineage>
        <taxon>Eukaryota</taxon>
        <taxon>Fungi</taxon>
        <taxon>Dikarya</taxon>
        <taxon>Ascomycota</taxon>
        <taxon>Pezizomycotina</taxon>
        <taxon>Sordariomycetes</taxon>
        <taxon>Sordariomycetidae</taxon>
        <taxon>Magnaporthales</taxon>
        <taxon>Magnaporthaceae</taxon>
        <taxon>Magnaporthiopsis</taxon>
    </lineage>
</organism>
<accession>A0A0C4ECY9</accession>
<evidence type="ECO:0000259" key="9">
    <source>
        <dbReference type="PROSITE" id="PS51767"/>
    </source>
</evidence>
<feature type="domain" description="Peptidase A1" evidence="9">
    <location>
        <begin position="133"/>
        <end position="442"/>
    </location>
</feature>
<dbReference type="STRING" id="644358.A0A0C4ECY9"/>
<keyword evidence="2 6" id="KW-0645">Protease</keyword>
<evidence type="ECO:0000313" key="11">
    <source>
        <dbReference type="EnsemblFungi" id="MAPG_10578T0"/>
    </source>
</evidence>
<feature type="active site" evidence="5">
    <location>
        <position position="334"/>
    </location>
</feature>
<dbReference type="InterPro" id="IPR001969">
    <property type="entry name" value="Aspartic_peptidase_AS"/>
</dbReference>
<dbReference type="OrthoDB" id="2747330at2759"/>
<feature type="signal peptide" evidence="8">
    <location>
        <begin position="1"/>
        <end position="20"/>
    </location>
</feature>
<protein>
    <submittedName>
        <fullName evidence="10">Aspergillopepsin-F</fullName>
    </submittedName>
</protein>
<feature type="active site" evidence="5">
    <location>
        <position position="151"/>
    </location>
</feature>
<dbReference type="PROSITE" id="PS00141">
    <property type="entry name" value="ASP_PROTEASE"/>
    <property type="match status" value="1"/>
</dbReference>
<dbReference type="OMA" id="DEEYIGN"/>
<evidence type="ECO:0000256" key="1">
    <source>
        <dbReference type="ARBA" id="ARBA00007447"/>
    </source>
</evidence>
<keyword evidence="3 6" id="KW-0064">Aspartyl protease</keyword>
<evidence type="ECO:0000256" key="7">
    <source>
        <dbReference type="SAM" id="MobiDB-lite"/>
    </source>
</evidence>
<dbReference type="GO" id="GO:0004190">
    <property type="term" value="F:aspartic-type endopeptidase activity"/>
    <property type="evidence" value="ECO:0007669"/>
    <property type="project" value="UniProtKB-KW"/>
</dbReference>
<evidence type="ECO:0000256" key="8">
    <source>
        <dbReference type="SAM" id="SignalP"/>
    </source>
</evidence>
<dbReference type="PANTHER" id="PTHR47966">
    <property type="entry name" value="BETA-SITE APP-CLEAVING ENZYME, ISOFORM A-RELATED"/>
    <property type="match status" value="1"/>
</dbReference>
<keyword evidence="4 6" id="KW-0378">Hydrolase</keyword>
<evidence type="ECO:0000256" key="6">
    <source>
        <dbReference type="RuleBase" id="RU000454"/>
    </source>
</evidence>
<dbReference type="PANTHER" id="PTHR47966:SF2">
    <property type="entry name" value="ASPERGILLOPEPSIN-1-RELATED"/>
    <property type="match status" value="1"/>
</dbReference>